<comment type="caution">
    <text evidence="2">The sequence shown here is derived from an EMBL/GenBank/DDBJ whole genome shotgun (WGS) entry which is preliminary data.</text>
</comment>
<feature type="region of interest" description="Disordered" evidence="1">
    <location>
        <begin position="120"/>
        <end position="249"/>
    </location>
</feature>
<name>A0A4Z2EEX0_9TELE</name>
<protein>
    <submittedName>
        <fullName evidence="2">Uncharacterized protein</fullName>
    </submittedName>
</protein>
<evidence type="ECO:0000313" key="2">
    <source>
        <dbReference type="EMBL" id="TNN27293.1"/>
    </source>
</evidence>
<feature type="compositionally biased region" description="Low complexity" evidence="1">
    <location>
        <begin position="194"/>
        <end position="205"/>
    </location>
</feature>
<evidence type="ECO:0000313" key="3">
    <source>
        <dbReference type="Proteomes" id="UP000314294"/>
    </source>
</evidence>
<dbReference type="AlphaFoldDB" id="A0A4Z2EEX0"/>
<feature type="compositionally biased region" description="Polar residues" evidence="1">
    <location>
        <begin position="62"/>
        <end position="91"/>
    </location>
</feature>
<proteinExistence type="predicted"/>
<feature type="region of interest" description="Disordered" evidence="1">
    <location>
        <begin position="51"/>
        <end position="92"/>
    </location>
</feature>
<feature type="compositionally biased region" description="Polar residues" evidence="1">
    <location>
        <begin position="218"/>
        <end position="240"/>
    </location>
</feature>
<keyword evidence="3" id="KW-1185">Reference proteome</keyword>
<accession>A0A4Z2EEX0</accession>
<reference evidence="2 3" key="1">
    <citation type="submission" date="2019-03" db="EMBL/GenBank/DDBJ databases">
        <title>First draft genome of Liparis tanakae, snailfish: a comprehensive survey of snailfish specific genes.</title>
        <authorList>
            <person name="Kim W."/>
            <person name="Song I."/>
            <person name="Jeong J.-H."/>
            <person name="Kim D."/>
            <person name="Kim S."/>
            <person name="Ryu S."/>
            <person name="Song J.Y."/>
            <person name="Lee S.K."/>
        </authorList>
    </citation>
    <scope>NUCLEOTIDE SEQUENCE [LARGE SCALE GENOMIC DNA]</scope>
    <source>
        <tissue evidence="2">Muscle</tissue>
    </source>
</reference>
<sequence>MREVEREKEKGRERDSSPNLYLYDNETAVLSSRVVCRVHQSETNLTKFAEIYVPEGDGKSLPTESSDGNSTSSQAEGQNLMSQTDPVQNDTAELRIEVAELKSSLRDKDETIQCLREELRSKQSPVECQHHQPMYPSPGVSNLTNLTPETLPRDVDPKPGNFSQNKDSKPAQMLAPGPPVQRGNVPDHLMHRGAASPAAAPALPAKGKSVSRLRSKSDSLPHSNAAKTKPTNNLSRSTNRFRLLEDLSE</sequence>
<evidence type="ECO:0000256" key="1">
    <source>
        <dbReference type="SAM" id="MobiDB-lite"/>
    </source>
</evidence>
<dbReference type="OrthoDB" id="10055806at2759"/>
<feature type="compositionally biased region" description="Polar residues" evidence="1">
    <location>
        <begin position="139"/>
        <end position="148"/>
    </location>
</feature>
<dbReference type="EMBL" id="SRLO01008532">
    <property type="protein sequence ID" value="TNN27293.1"/>
    <property type="molecule type" value="Genomic_DNA"/>
</dbReference>
<dbReference type="Proteomes" id="UP000314294">
    <property type="component" value="Unassembled WGS sequence"/>
</dbReference>
<organism evidence="2 3">
    <name type="scientific">Liparis tanakae</name>
    <name type="common">Tanaka's snailfish</name>
    <dbReference type="NCBI Taxonomy" id="230148"/>
    <lineage>
        <taxon>Eukaryota</taxon>
        <taxon>Metazoa</taxon>
        <taxon>Chordata</taxon>
        <taxon>Craniata</taxon>
        <taxon>Vertebrata</taxon>
        <taxon>Euteleostomi</taxon>
        <taxon>Actinopterygii</taxon>
        <taxon>Neopterygii</taxon>
        <taxon>Teleostei</taxon>
        <taxon>Neoteleostei</taxon>
        <taxon>Acanthomorphata</taxon>
        <taxon>Eupercaria</taxon>
        <taxon>Perciformes</taxon>
        <taxon>Cottioidei</taxon>
        <taxon>Cottales</taxon>
        <taxon>Liparidae</taxon>
        <taxon>Liparis</taxon>
    </lineage>
</organism>
<gene>
    <name evidence="2" type="ORF">EYF80_062563</name>
</gene>